<dbReference type="OrthoDB" id="9812080at2"/>
<accession>A0A443YS34</accession>
<comment type="caution">
    <text evidence="1">The sequence shown here is derived from an EMBL/GenBank/DDBJ whole genome shotgun (WGS) entry which is preliminary data.</text>
</comment>
<protein>
    <recommendedName>
        <fullName evidence="3">LPS export ABC transporter periplasmic protein LptC</fullName>
    </recommendedName>
</protein>
<gene>
    <name evidence="1" type="ORF">DPV69_13150</name>
</gene>
<dbReference type="EMBL" id="SAYW01000004">
    <property type="protein sequence ID" value="RWU06546.1"/>
    <property type="molecule type" value="Genomic_DNA"/>
</dbReference>
<dbReference type="Proteomes" id="UP000284120">
    <property type="component" value="Unassembled WGS sequence"/>
</dbReference>
<evidence type="ECO:0008006" key="3">
    <source>
        <dbReference type="Google" id="ProtNLM"/>
    </source>
</evidence>
<organism evidence="1 2">
    <name type="scientific">Pedobacter chitinilyticus</name>
    <dbReference type="NCBI Taxonomy" id="2233776"/>
    <lineage>
        <taxon>Bacteria</taxon>
        <taxon>Pseudomonadati</taxon>
        <taxon>Bacteroidota</taxon>
        <taxon>Sphingobacteriia</taxon>
        <taxon>Sphingobacteriales</taxon>
        <taxon>Sphingobacteriaceae</taxon>
        <taxon>Pedobacter</taxon>
    </lineage>
</organism>
<proteinExistence type="predicted"/>
<evidence type="ECO:0000313" key="2">
    <source>
        <dbReference type="Proteomes" id="UP000284120"/>
    </source>
</evidence>
<reference evidence="1 2" key="1">
    <citation type="submission" date="2018-06" db="EMBL/GenBank/DDBJ databases">
        <title>Pedobacter endophyticus sp. nov., an endophytic bacterium isolated from a leaf of Triticum aestivum.</title>
        <authorList>
            <person name="Zhang L."/>
        </authorList>
    </citation>
    <scope>NUCLEOTIDE SEQUENCE [LARGE SCALE GENOMIC DNA]</scope>
    <source>
        <strain evidence="1 2">CM134L-2</strain>
    </source>
</reference>
<evidence type="ECO:0000313" key="1">
    <source>
        <dbReference type="EMBL" id="RWU06546.1"/>
    </source>
</evidence>
<name>A0A443YS34_9SPHI</name>
<keyword evidence="2" id="KW-1185">Reference proteome</keyword>
<dbReference type="AlphaFoldDB" id="A0A443YS34"/>
<sequence length="179" mass="19705">MFAALCLLLSACEGDDLKKVSAIAANKITLSRERTYGVEIVYSDSAKVKAKGYAPILDKVTPSAGANYSEMPKGVKIYFYDEFMKTKGSITSGYAINKETERITIFRKNVIVVTDNMTFNTEELIWNENTKMYNSPTGTVTTKDGNVLRGTSFSAPQDFSTYSITLPSADAYIENGKLP</sequence>